<feature type="chain" id="PRO_5046583496" evidence="2">
    <location>
        <begin position="25"/>
        <end position="555"/>
    </location>
</feature>
<organism evidence="5 6">
    <name type="scientific">Fictibacillus barbaricus</name>
    <dbReference type="NCBI Taxonomy" id="182136"/>
    <lineage>
        <taxon>Bacteria</taxon>
        <taxon>Bacillati</taxon>
        <taxon>Bacillota</taxon>
        <taxon>Bacilli</taxon>
        <taxon>Bacillales</taxon>
        <taxon>Fictibacillaceae</taxon>
        <taxon>Fictibacillus</taxon>
    </lineage>
</organism>
<dbReference type="Gene3D" id="3.20.20.80">
    <property type="entry name" value="Glycosidases"/>
    <property type="match status" value="2"/>
</dbReference>
<dbReference type="InterPro" id="IPR003790">
    <property type="entry name" value="GHL10"/>
</dbReference>
<feature type="signal peptide" evidence="2">
    <location>
        <begin position="1"/>
        <end position="24"/>
    </location>
</feature>
<evidence type="ECO:0000313" key="5">
    <source>
        <dbReference type="EMBL" id="MBN3546652.1"/>
    </source>
</evidence>
<dbReference type="EMBL" id="JAFHKS010000044">
    <property type="protein sequence ID" value="MBN3546652.1"/>
    <property type="molecule type" value="Genomic_DNA"/>
</dbReference>
<evidence type="ECO:0000313" key="6">
    <source>
        <dbReference type="Proteomes" id="UP001319060"/>
    </source>
</evidence>
<keyword evidence="1 2" id="KW-0732">Signal</keyword>
<comment type="caution">
    <text evidence="5">The sequence shown here is derived from an EMBL/GenBank/DDBJ whole genome shotgun (WGS) entry which is preliminary data.</text>
</comment>
<name>A0ABS2ZEN2_9BACL</name>
<accession>A0ABS2ZEN2</accession>
<evidence type="ECO:0000256" key="2">
    <source>
        <dbReference type="SAM" id="SignalP"/>
    </source>
</evidence>
<dbReference type="Pfam" id="PF02638">
    <property type="entry name" value="GHL10"/>
    <property type="match status" value="2"/>
</dbReference>
<evidence type="ECO:0000259" key="4">
    <source>
        <dbReference type="Pfam" id="PF16373"/>
    </source>
</evidence>
<protein>
    <submittedName>
        <fullName evidence="5">Family 10 glycosylhydrolase</fullName>
    </submittedName>
</protein>
<gene>
    <name evidence="5" type="ORF">JYA64_15195</name>
</gene>
<reference evidence="5 6" key="1">
    <citation type="submission" date="2021-01" db="EMBL/GenBank/DDBJ databases">
        <title>Genome Sequencing of Type Strains.</title>
        <authorList>
            <person name="Lemaire J.F."/>
            <person name="Inderbitzin P."/>
            <person name="Collins S.B."/>
            <person name="Wespe N."/>
            <person name="Knight-Connoni V."/>
        </authorList>
    </citation>
    <scope>NUCLEOTIDE SEQUENCE [LARGE SCALE GENOMIC DNA]</scope>
    <source>
        <strain evidence="5 6">DSM 14730</strain>
    </source>
</reference>
<dbReference type="InterPro" id="IPR017853">
    <property type="entry name" value="GH"/>
</dbReference>
<dbReference type="RefSeq" id="WP_188400957.1">
    <property type="nucleotide sequence ID" value="NZ_BMCE01000001.1"/>
</dbReference>
<dbReference type="Pfam" id="PF16373">
    <property type="entry name" value="DUF4985"/>
    <property type="match status" value="1"/>
</dbReference>
<dbReference type="PANTHER" id="PTHR43405">
    <property type="entry name" value="GLYCOSYL HYDROLASE DIGH"/>
    <property type="match status" value="1"/>
</dbReference>
<dbReference type="InterPro" id="IPR032280">
    <property type="entry name" value="DUF4985"/>
</dbReference>
<dbReference type="PANTHER" id="PTHR43405:SF1">
    <property type="entry name" value="GLYCOSYL HYDROLASE DIGH"/>
    <property type="match status" value="1"/>
</dbReference>
<proteinExistence type="predicted"/>
<keyword evidence="6" id="KW-1185">Reference proteome</keyword>
<dbReference type="SUPFAM" id="SSF51445">
    <property type="entry name" value="(Trans)glycosidases"/>
    <property type="match status" value="1"/>
</dbReference>
<dbReference type="InterPro" id="IPR052177">
    <property type="entry name" value="Divisome_Glycosyl_Hydrolase"/>
</dbReference>
<evidence type="ECO:0000259" key="3">
    <source>
        <dbReference type="Pfam" id="PF02638"/>
    </source>
</evidence>
<feature type="domain" description="Glycosyl hydrolase-like 10" evidence="3">
    <location>
        <begin position="281"/>
        <end position="398"/>
    </location>
</feature>
<dbReference type="Proteomes" id="UP001319060">
    <property type="component" value="Unassembled WGS sequence"/>
</dbReference>
<evidence type="ECO:0000256" key="1">
    <source>
        <dbReference type="ARBA" id="ARBA00022729"/>
    </source>
</evidence>
<feature type="domain" description="Glycosyl hydrolase-like 10" evidence="3">
    <location>
        <begin position="59"/>
        <end position="139"/>
    </location>
</feature>
<sequence length="555" mass="62994">MKKVSLLLLALLLVVTAFSPGASAANDKARHQVLKGLLKENDKKARILWYDLAANMERLNSQEAVEAMVEKTHKAHIDTIILDVKNYTGFVGYDSQYAPHVSESKMPKYKDFPAGFDMLEAIISEAKKRDMKVHAAVNVFSEGNNDYKDGPAFNNPDWQTVFYQATRTAETDTGSTFPIFAMNTTRGSNQLILYTPDKYKVSPSNIYGAEVQVTDGVVTKVVDRIYGAPAVSVPENGYVLSGHGEARKWIVDNVKVGQKMNVDGQKTELIPASQYPTFSTFVNAINPDVQEYELSIIRELINNYDIDGMVLDRARYSSIYADFSDLSRQKFEEFIGKKVENWPTDIYTVSFSTGTKEVVPGPLYKQWIEFRAGNIQSFFKRAENLVHTLKPDMLFSTYVGGWYPLYYSEGVNWASRTHQPDYDWASENYGSTGYAETLDFLMTGNYYTEITPEEALAKGNPEWYSVEGSADLAFDVVNEATFVYGSLYLLQYAHDREEFRRALRSTLAHSHGIMLFDLVYLEMYNWWDILEEEFAEESTAPHDIPGLLKMVRDDK</sequence>
<feature type="domain" description="DUF4985" evidence="4">
    <location>
        <begin position="421"/>
        <end position="532"/>
    </location>
</feature>